<dbReference type="STRING" id="153496.A0U89_02825"/>
<evidence type="ECO:0000256" key="1">
    <source>
        <dbReference type="ARBA" id="ARBA00022748"/>
    </source>
</evidence>
<protein>
    <submittedName>
        <fullName evidence="2">C-type cytochrome biogenesis protein CcmI</fullName>
    </submittedName>
</protein>
<name>A0A1D8URG4_9PROT</name>
<keyword evidence="1" id="KW-0201">Cytochrome c-type biogenesis</keyword>
<dbReference type="KEGG" id="kba:A0U89_02825"/>
<dbReference type="AlphaFoldDB" id="A0A1D8URG4"/>
<evidence type="ECO:0000313" key="2">
    <source>
        <dbReference type="EMBL" id="AOX16228.1"/>
    </source>
</evidence>
<dbReference type="Gene3D" id="1.25.40.10">
    <property type="entry name" value="Tetratricopeptide repeat domain"/>
    <property type="match status" value="1"/>
</dbReference>
<dbReference type="EMBL" id="CP014674">
    <property type="protein sequence ID" value="AOX16228.1"/>
    <property type="molecule type" value="Genomic_DNA"/>
</dbReference>
<accession>A0A1D8URG4</accession>
<dbReference type="OrthoDB" id="9815847at2"/>
<dbReference type="eggNOG" id="COG4235">
    <property type="taxonomic scope" value="Bacteria"/>
</dbReference>
<reference evidence="2 3" key="1">
    <citation type="journal article" date="2016" name="Microb. Cell Fact.">
        <title>Dissection of exopolysaccharide biosynthesis in Kozakia baliensis.</title>
        <authorList>
            <person name="Brandt J.U."/>
            <person name="Jakob F."/>
            <person name="Behr J."/>
            <person name="Geissler A.J."/>
            <person name="Vogel R.F."/>
        </authorList>
    </citation>
    <scope>NUCLEOTIDE SEQUENCE [LARGE SCALE GENOMIC DNA]</scope>
    <source>
        <strain evidence="2 3">DSM 14400</strain>
    </source>
</reference>
<gene>
    <name evidence="2" type="ORF">A0U89_02825</name>
</gene>
<dbReference type="GO" id="GO:0017004">
    <property type="term" value="P:cytochrome complex assembly"/>
    <property type="evidence" value="ECO:0007669"/>
    <property type="project" value="UniProtKB-KW"/>
</dbReference>
<sequence length="242" mass="26208">MVWLGLLLIGALALLPLLAGLRRLRGTPSNMADERASALALYRGQLAELDRDLAGGLIDPTDYESARLEVQRRLLAADKLAEAKLNTSGRWRVGALIVALPVFAFILYIVNGHPSLPPQPHDLVAKRVDPRMAALFAKLNRQVATMTPDNPGYAQGHALLGQVEEASGQIDAALKDYRAALAVKFAPELALRIAELQSQRDGHISADSLALYRRALDAAPPNAPWRMAVEGRIATGEHDQAH</sequence>
<evidence type="ECO:0000313" key="3">
    <source>
        <dbReference type="Proteomes" id="UP000179145"/>
    </source>
</evidence>
<organism evidence="2 3">
    <name type="scientific">Kozakia baliensis</name>
    <dbReference type="NCBI Taxonomy" id="153496"/>
    <lineage>
        <taxon>Bacteria</taxon>
        <taxon>Pseudomonadati</taxon>
        <taxon>Pseudomonadota</taxon>
        <taxon>Alphaproteobacteria</taxon>
        <taxon>Acetobacterales</taxon>
        <taxon>Acetobacteraceae</taxon>
        <taxon>Kozakia</taxon>
    </lineage>
</organism>
<dbReference type="Proteomes" id="UP000179145">
    <property type="component" value="Chromosome"/>
</dbReference>
<keyword evidence="3" id="KW-1185">Reference proteome</keyword>
<dbReference type="NCBIfam" id="TIGR03142">
    <property type="entry name" value="cytochro_ccmI"/>
    <property type="match status" value="1"/>
</dbReference>
<proteinExistence type="predicted"/>
<dbReference type="InterPro" id="IPR017560">
    <property type="entry name" value="Cyt_c_biogenesis_CcmI"/>
</dbReference>
<dbReference type="RefSeq" id="WP_029603889.1">
    <property type="nucleotide sequence ID" value="NZ_BJVW01000002.1"/>
</dbReference>
<dbReference type="InterPro" id="IPR011990">
    <property type="entry name" value="TPR-like_helical_dom_sf"/>
</dbReference>